<organism evidence="2 3">
    <name type="scientific">Strigamia maritima</name>
    <name type="common">European centipede</name>
    <name type="synonym">Geophilus maritimus</name>
    <dbReference type="NCBI Taxonomy" id="126957"/>
    <lineage>
        <taxon>Eukaryota</taxon>
        <taxon>Metazoa</taxon>
        <taxon>Ecdysozoa</taxon>
        <taxon>Arthropoda</taxon>
        <taxon>Myriapoda</taxon>
        <taxon>Chilopoda</taxon>
        <taxon>Pleurostigmophora</taxon>
        <taxon>Geophilomorpha</taxon>
        <taxon>Linotaeniidae</taxon>
        <taxon>Strigamia</taxon>
    </lineage>
</organism>
<dbReference type="PANTHER" id="PTHR10024">
    <property type="entry name" value="SYNAPTOTAGMIN"/>
    <property type="match status" value="1"/>
</dbReference>
<dbReference type="OMA" id="ACHEQWA"/>
<dbReference type="GO" id="GO:0017156">
    <property type="term" value="P:calcium-ion regulated exocytosis"/>
    <property type="evidence" value="ECO:0007669"/>
    <property type="project" value="TreeGrafter"/>
</dbReference>
<dbReference type="CDD" id="cd00276">
    <property type="entry name" value="C2B_Synaptotagmin"/>
    <property type="match status" value="1"/>
</dbReference>
<reference evidence="2" key="2">
    <citation type="submission" date="2015-02" db="UniProtKB">
        <authorList>
            <consortium name="EnsemblMetazoa"/>
        </authorList>
    </citation>
    <scope>IDENTIFICATION</scope>
</reference>
<evidence type="ECO:0000259" key="1">
    <source>
        <dbReference type="PROSITE" id="PS50004"/>
    </source>
</evidence>
<dbReference type="PROSITE" id="PS50004">
    <property type="entry name" value="C2"/>
    <property type="match status" value="1"/>
</dbReference>
<dbReference type="PhylomeDB" id="T1IT16"/>
<dbReference type="HOGENOM" id="CLU_023008_5_2_1"/>
<dbReference type="GO" id="GO:0030276">
    <property type="term" value="F:clathrin binding"/>
    <property type="evidence" value="ECO:0007669"/>
    <property type="project" value="TreeGrafter"/>
</dbReference>
<dbReference type="eggNOG" id="KOG1028">
    <property type="taxonomic scope" value="Eukaryota"/>
</dbReference>
<accession>T1IT16</accession>
<dbReference type="EnsemblMetazoa" id="SMAR004259-RA">
    <property type="protein sequence ID" value="SMAR004259-PA"/>
    <property type="gene ID" value="SMAR004259"/>
</dbReference>
<dbReference type="SMART" id="SM00239">
    <property type="entry name" value="C2"/>
    <property type="match status" value="1"/>
</dbReference>
<dbReference type="SUPFAM" id="SSF49562">
    <property type="entry name" value="C2 domain (Calcium/lipid-binding domain, CaLB)"/>
    <property type="match status" value="1"/>
</dbReference>
<dbReference type="GO" id="GO:0000149">
    <property type="term" value="F:SNARE binding"/>
    <property type="evidence" value="ECO:0007669"/>
    <property type="project" value="TreeGrafter"/>
</dbReference>
<dbReference type="GO" id="GO:0005886">
    <property type="term" value="C:plasma membrane"/>
    <property type="evidence" value="ECO:0007669"/>
    <property type="project" value="TreeGrafter"/>
</dbReference>
<sequence>MTLSFLKRKISLVLRIEIATNAYVKVSLVTGGKRIKKKKTSTQRGTIQPIFNEALTFSVPRDQLQHVSLEFTVYHDAILGPKEPLGRVLISSASKGVEREHYRDMINSTTPVARWHCLVDPDTRHT</sequence>
<keyword evidence="3" id="KW-1185">Reference proteome</keyword>
<dbReference type="GO" id="GO:0005509">
    <property type="term" value="F:calcium ion binding"/>
    <property type="evidence" value="ECO:0007669"/>
    <property type="project" value="TreeGrafter"/>
</dbReference>
<dbReference type="AlphaFoldDB" id="T1IT16"/>
<proteinExistence type="predicted"/>
<dbReference type="GO" id="GO:0005544">
    <property type="term" value="F:calcium-dependent phospholipid binding"/>
    <property type="evidence" value="ECO:0007669"/>
    <property type="project" value="TreeGrafter"/>
</dbReference>
<reference evidence="3" key="1">
    <citation type="submission" date="2011-05" db="EMBL/GenBank/DDBJ databases">
        <authorList>
            <person name="Richards S.R."/>
            <person name="Qu J."/>
            <person name="Jiang H."/>
            <person name="Jhangiani S.N."/>
            <person name="Agravi P."/>
            <person name="Goodspeed R."/>
            <person name="Gross S."/>
            <person name="Mandapat C."/>
            <person name="Jackson L."/>
            <person name="Mathew T."/>
            <person name="Pu L."/>
            <person name="Thornton R."/>
            <person name="Saada N."/>
            <person name="Wilczek-Boney K.B."/>
            <person name="Lee S."/>
            <person name="Kovar C."/>
            <person name="Wu Y."/>
            <person name="Scherer S.E."/>
            <person name="Worley K.C."/>
            <person name="Muzny D.M."/>
            <person name="Gibbs R."/>
        </authorList>
    </citation>
    <scope>NUCLEOTIDE SEQUENCE</scope>
    <source>
        <strain evidence="3">Brora</strain>
    </source>
</reference>
<dbReference type="Gene3D" id="2.60.40.150">
    <property type="entry name" value="C2 domain"/>
    <property type="match status" value="1"/>
</dbReference>
<name>T1IT16_STRMM</name>
<dbReference type="InterPro" id="IPR035892">
    <property type="entry name" value="C2_domain_sf"/>
</dbReference>
<dbReference type="PANTHER" id="PTHR10024:SF383">
    <property type="entry name" value="C2 DOMAIN-CONTAINING PROTEIN"/>
    <property type="match status" value="1"/>
</dbReference>
<dbReference type="Proteomes" id="UP000014500">
    <property type="component" value="Unassembled WGS sequence"/>
</dbReference>
<protein>
    <recommendedName>
        <fullName evidence="1">C2 domain-containing protein</fullName>
    </recommendedName>
</protein>
<evidence type="ECO:0000313" key="3">
    <source>
        <dbReference type="Proteomes" id="UP000014500"/>
    </source>
</evidence>
<dbReference type="EMBL" id="JH431454">
    <property type="status" value="NOT_ANNOTATED_CDS"/>
    <property type="molecule type" value="Genomic_DNA"/>
</dbReference>
<dbReference type="GO" id="GO:0070382">
    <property type="term" value="C:exocytic vesicle"/>
    <property type="evidence" value="ECO:0007669"/>
    <property type="project" value="TreeGrafter"/>
</dbReference>
<dbReference type="InterPro" id="IPR000008">
    <property type="entry name" value="C2_dom"/>
</dbReference>
<dbReference type="Pfam" id="PF00168">
    <property type="entry name" value="C2"/>
    <property type="match status" value="1"/>
</dbReference>
<evidence type="ECO:0000313" key="2">
    <source>
        <dbReference type="EnsemblMetazoa" id="SMAR004259-PA"/>
    </source>
</evidence>
<dbReference type="GO" id="GO:0001786">
    <property type="term" value="F:phosphatidylserine binding"/>
    <property type="evidence" value="ECO:0007669"/>
    <property type="project" value="TreeGrafter"/>
</dbReference>
<dbReference type="STRING" id="126957.T1IT16"/>
<feature type="domain" description="C2" evidence="1">
    <location>
        <begin position="1"/>
        <end position="116"/>
    </location>
</feature>